<gene>
    <name evidence="2" type="ORF">JMA_26560</name>
</gene>
<evidence type="ECO:0000259" key="1">
    <source>
        <dbReference type="Pfam" id="PF01323"/>
    </source>
</evidence>
<accession>A0A0B5ATS4</accession>
<evidence type="ECO:0000313" key="2">
    <source>
        <dbReference type="EMBL" id="AJD91973.1"/>
    </source>
</evidence>
<dbReference type="HOGENOM" id="CLU_069253_0_2_9"/>
<dbReference type="EMBL" id="CP009416">
    <property type="protein sequence ID" value="AJD91973.1"/>
    <property type="molecule type" value="Genomic_DNA"/>
</dbReference>
<dbReference type="InterPro" id="IPR036249">
    <property type="entry name" value="Thioredoxin-like_sf"/>
</dbReference>
<dbReference type="Gene3D" id="3.40.30.10">
    <property type="entry name" value="Glutaredoxin"/>
    <property type="match status" value="1"/>
</dbReference>
<dbReference type="SUPFAM" id="SSF52833">
    <property type="entry name" value="Thioredoxin-like"/>
    <property type="match status" value="1"/>
</dbReference>
<evidence type="ECO:0000313" key="3">
    <source>
        <dbReference type="Proteomes" id="UP000031449"/>
    </source>
</evidence>
<feature type="domain" description="DSBA-like thioredoxin" evidence="1">
    <location>
        <begin position="3"/>
        <end position="204"/>
    </location>
</feature>
<dbReference type="AlphaFoldDB" id="A0A0B5ATS4"/>
<dbReference type="CDD" id="cd03024">
    <property type="entry name" value="DsbA_FrnE"/>
    <property type="match status" value="1"/>
</dbReference>
<dbReference type="Pfam" id="PF01323">
    <property type="entry name" value="DSBA"/>
    <property type="match status" value="1"/>
</dbReference>
<name>A0A0B5ATS4_9BACL</name>
<dbReference type="Proteomes" id="UP000031449">
    <property type="component" value="Chromosome"/>
</dbReference>
<proteinExistence type="predicted"/>
<protein>
    <submittedName>
        <fullName evidence="2">DSBA oxidoreductase</fullName>
    </submittedName>
</protein>
<dbReference type="InterPro" id="IPR001853">
    <property type="entry name" value="DSBA-like_thioredoxin_dom"/>
</dbReference>
<dbReference type="GO" id="GO:0016491">
    <property type="term" value="F:oxidoreductase activity"/>
    <property type="evidence" value="ECO:0007669"/>
    <property type="project" value="InterPro"/>
</dbReference>
<dbReference type="KEGG" id="jeo:JMA_26560"/>
<dbReference type="PANTHER" id="PTHR13887">
    <property type="entry name" value="GLUTATHIONE S-TRANSFERASE KAPPA"/>
    <property type="match status" value="1"/>
</dbReference>
<dbReference type="STRING" id="1508404.JMA_26560"/>
<sequence>MKIEIWSDYVCPFCYIGKRKLENALNKFEHKDQVEIVYRSFQLDPDAPKNATEDTISALAKKYGMSYDQAVEMTDNVVAQAKEVGLDYDFSKMKRTNTQDAHRLTHFAAEHGKDQQITEKLLSAYFLESKHIGDHDQLVAIAEEVGLDTEKAREVLTSDQYTEEMTADIQKAAQIGVSGVPFFVLENKYAISGAQPDEVFTQALEKVWEETNQSPLVNVGGQGNACTDDSCDI</sequence>
<dbReference type="BioCyc" id="JESP1508404:G14D9-11936-MONOMER"/>
<keyword evidence="3" id="KW-1185">Reference proteome</keyword>
<dbReference type="PANTHER" id="PTHR13887:SF41">
    <property type="entry name" value="THIOREDOXIN SUPERFAMILY PROTEIN"/>
    <property type="match status" value="1"/>
</dbReference>
<dbReference type="OrthoDB" id="9799122at2"/>
<reference evidence="2 3" key="1">
    <citation type="submission" date="2014-08" db="EMBL/GenBank/DDBJ databases">
        <title>Complete genome of a marine bacteria Jeotgalibacillus malaysiensis.</title>
        <authorList>
            <person name="Yaakop A.S."/>
            <person name="Chan K.-G."/>
            <person name="Goh K.M."/>
        </authorList>
    </citation>
    <scope>NUCLEOTIDE SEQUENCE [LARGE SCALE GENOMIC DNA]</scope>
    <source>
        <strain evidence="2 3">D5</strain>
    </source>
</reference>
<organism evidence="2 3">
    <name type="scientific">Jeotgalibacillus malaysiensis</name>
    <dbReference type="NCBI Taxonomy" id="1508404"/>
    <lineage>
        <taxon>Bacteria</taxon>
        <taxon>Bacillati</taxon>
        <taxon>Bacillota</taxon>
        <taxon>Bacilli</taxon>
        <taxon>Bacillales</taxon>
        <taxon>Caryophanaceae</taxon>
        <taxon>Jeotgalibacillus</taxon>
    </lineage>
</organism>